<keyword evidence="2" id="KW-0812">Transmembrane</keyword>
<organism evidence="3 4">
    <name type="scientific">Actinocorallia herbida</name>
    <dbReference type="NCBI Taxonomy" id="58109"/>
    <lineage>
        <taxon>Bacteria</taxon>
        <taxon>Bacillati</taxon>
        <taxon>Actinomycetota</taxon>
        <taxon>Actinomycetes</taxon>
        <taxon>Streptosporangiales</taxon>
        <taxon>Thermomonosporaceae</taxon>
        <taxon>Actinocorallia</taxon>
    </lineage>
</organism>
<evidence type="ECO:0000313" key="3">
    <source>
        <dbReference type="EMBL" id="ROO87956.1"/>
    </source>
</evidence>
<name>A0A3N1D389_9ACTN</name>
<dbReference type="EMBL" id="RJKE01000001">
    <property type="protein sequence ID" value="ROO87956.1"/>
    <property type="molecule type" value="Genomic_DNA"/>
</dbReference>
<sequence length="469" mass="51820">MSANPSFAPVAEPPEVMPTVYGPPPQADRGKDIPGLVSLQVRDLFPDIPAAAYHGGPDVSAIRRSTEAVLASVDMAMIGENDTVNLLCSEHGFGMLGGHAYAEMLTAIKDEIERRTGCRKVRLVVIAWLGAKEPEELIEYYELDRRFEGRVRGATPLDQGVAIETAMGTLYGLRKVYDAKWIIHAHYDDPREVYVHRAIDRITKPFGMSYARMETRSIFHITMGPRSGNFIGRAIADSEFVRSKLAFSTTLVTSPDGVLAVDADNDLRSLGDRMIANILRSYGKMLTLLRAVEECVAVVDGGKWPYYIHAGGMIFGHLFYNAVDWFDLDRPDADVAVEKAVAAGFSRSIKAIVLNQALIGLNFTSMAMLYPLIIANREMADAMRHDFSNPMFLDHATEADDLFQAVETAVERGGTDKIIVFDGTYGALNVSPSMARHLIDLAPAVDRQVEEELLPMWLKQRGIDPLDLQ</sequence>
<protein>
    <submittedName>
        <fullName evidence="3">Uncharacterized protein</fullName>
    </submittedName>
</protein>
<gene>
    <name evidence="3" type="ORF">EDD29_5605</name>
</gene>
<comment type="caution">
    <text evidence="3">The sequence shown here is derived from an EMBL/GenBank/DDBJ whole genome shotgun (WGS) entry which is preliminary data.</text>
</comment>
<dbReference type="OrthoDB" id="1732841at2"/>
<reference evidence="3 4" key="1">
    <citation type="submission" date="2018-11" db="EMBL/GenBank/DDBJ databases">
        <title>Sequencing the genomes of 1000 actinobacteria strains.</title>
        <authorList>
            <person name="Klenk H.-P."/>
        </authorList>
    </citation>
    <scope>NUCLEOTIDE SEQUENCE [LARGE SCALE GENOMIC DNA]</scope>
    <source>
        <strain evidence="3 4">DSM 44254</strain>
    </source>
</reference>
<evidence type="ECO:0000313" key="4">
    <source>
        <dbReference type="Proteomes" id="UP000272400"/>
    </source>
</evidence>
<keyword evidence="4" id="KW-1185">Reference proteome</keyword>
<keyword evidence="2" id="KW-0472">Membrane</keyword>
<dbReference type="Proteomes" id="UP000272400">
    <property type="component" value="Unassembled WGS sequence"/>
</dbReference>
<feature type="transmembrane region" description="Helical" evidence="2">
    <location>
        <begin position="357"/>
        <end position="375"/>
    </location>
</feature>
<dbReference type="RefSeq" id="WP_123667180.1">
    <property type="nucleotide sequence ID" value="NZ_RJKE01000001.1"/>
</dbReference>
<evidence type="ECO:0000256" key="1">
    <source>
        <dbReference type="SAM" id="MobiDB-lite"/>
    </source>
</evidence>
<dbReference type="AlphaFoldDB" id="A0A3N1D389"/>
<feature type="region of interest" description="Disordered" evidence="1">
    <location>
        <begin position="1"/>
        <end position="33"/>
    </location>
</feature>
<keyword evidence="2" id="KW-1133">Transmembrane helix</keyword>
<feature type="compositionally biased region" description="Pro residues" evidence="1">
    <location>
        <begin position="11"/>
        <end position="26"/>
    </location>
</feature>
<accession>A0A3N1D389</accession>
<proteinExistence type="predicted"/>
<evidence type="ECO:0000256" key="2">
    <source>
        <dbReference type="SAM" id="Phobius"/>
    </source>
</evidence>